<dbReference type="Gene3D" id="1.10.225.10">
    <property type="entry name" value="Saposin-like"/>
    <property type="match status" value="1"/>
</dbReference>
<dbReference type="EMBL" id="VXIV02000291">
    <property type="protein sequence ID" value="KAF6039215.1"/>
    <property type="molecule type" value="Genomic_DNA"/>
</dbReference>
<evidence type="ECO:0000256" key="5">
    <source>
        <dbReference type="ARBA" id="ARBA00022729"/>
    </source>
</evidence>
<feature type="signal peptide" evidence="8">
    <location>
        <begin position="1"/>
        <end position="23"/>
    </location>
</feature>
<dbReference type="InterPro" id="IPR045333">
    <property type="entry name" value="ARMET-like"/>
</dbReference>
<dbReference type="InterPro" id="IPR019345">
    <property type="entry name" value="ARMET_C"/>
</dbReference>
<dbReference type="OrthoDB" id="5597848at2759"/>
<dbReference type="Gene3D" id="1.10.720.30">
    <property type="entry name" value="SAP domain"/>
    <property type="match status" value="1"/>
</dbReference>
<keyword evidence="4" id="KW-0964">Secreted</keyword>
<dbReference type="PANTHER" id="PTHR12990:SF5">
    <property type="entry name" value="MESENCEPHALIC ASTROCYTE-DERIVED NEUROTROPHIC FACTOR HOMOLOG"/>
    <property type="match status" value="1"/>
</dbReference>
<comment type="caution">
    <text evidence="10">The sequence shown here is derived from an EMBL/GenBank/DDBJ whole genome shotgun (WGS) entry which is preliminary data.</text>
</comment>
<evidence type="ECO:0000313" key="10">
    <source>
        <dbReference type="EMBL" id="KAF6039215.1"/>
    </source>
</evidence>
<comment type="similarity">
    <text evidence="2">Belongs to the ARMET family.</text>
</comment>
<dbReference type="InterPro" id="IPR008139">
    <property type="entry name" value="SaposinB_dom"/>
</dbReference>
<sequence length="182" mass="20639">MFKATVACLFITLIAVIVHDSQAQECEVCVNMLTKFSETLSDEDRKSKDKVETLLRKFCKKVKGKDERFCFYIGAREDSATSTIGDVSKPLSFYMPPEKICDKLKAKDSQICELKYEKQIDLVNANFKKMKVKELKKILAIWNEDCKGCTEKSEFIARVEKLMPTYAPEAAAARAAAQKSEL</sequence>
<dbReference type="PROSITE" id="PS50015">
    <property type="entry name" value="SAP_B"/>
    <property type="match status" value="1"/>
</dbReference>
<evidence type="ECO:0000313" key="11">
    <source>
        <dbReference type="Proteomes" id="UP000593567"/>
    </source>
</evidence>
<dbReference type="Pfam" id="PF10208">
    <property type="entry name" value="ARMET_C"/>
    <property type="match status" value="1"/>
</dbReference>
<keyword evidence="11" id="KW-1185">Reference proteome</keyword>
<evidence type="ECO:0000256" key="7">
    <source>
        <dbReference type="ARBA" id="ARBA00032923"/>
    </source>
</evidence>
<dbReference type="Proteomes" id="UP000593567">
    <property type="component" value="Unassembled WGS sequence"/>
</dbReference>
<evidence type="ECO:0000256" key="6">
    <source>
        <dbReference type="ARBA" id="ARBA00023157"/>
    </source>
</evidence>
<dbReference type="InterPro" id="IPR045332">
    <property type="entry name" value="ARMET_N"/>
</dbReference>
<evidence type="ECO:0000256" key="2">
    <source>
        <dbReference type="ARBA" id="ARBA00005617"/>
    </source>
</evidence>
<evidence type="ECO:0000256" key="4">
    <source>
        <dbReference type="ARBA" id="ARBA00022525"/>
    </source>
</evidence>
<dbReference type="GO" id="GO:0005783">
    <property type="term" value="C:endoplasmic reticulum"/>
    <property type="evidence" value="ECO:0007669"/>
    <property type="project" value="TreeGrafter"/>
</dbReference>
<comment type="subcellular location">
    <subcellularLocation>
        <location evidence="1">Secreted</location>
    </subcellularLocation>
</comment>
<evidence type="ECO:0000256" key="8">
    <source>
        <dbReference type="SAM" id="SignalP"/>
    </source>
</evidence>
<evidence type="ECO:0000256" key="3">
    <source>
        <dbReference type="ARBA" id="ARBA00014267"/>
    </source>
</evidence>
<dbReference type="FunFam" id="1.10.225.10:FF:000003">
    <property type="entry name" value="Mesencephalic astrocyte-derived neurotrophic factor"/>
    <property type="match status" value="1"/>
</dbReference>
<feature type="domain" description="Saposin B-type" evidence="9">
    <location>
        <begin position="22"/>
        <end position="116"/>
    </location>
</feature>
<dbReference type="GO" id="GO:0005615">
    <property type="term" value="C:extracellular space"/>
    <property type="evidence" value="ECO:0007669"/>
    <property type="project" value="TreeGrafter"/>
</dbReference>
<reference evidence="10" key="1">
    <citation type="submission" date="2020-06" db="EMBL/GenBank/DDBJ databases">
        <title>Draft genome of Bugula neritina, a colonial animal packing powerful symbionts and potential medicines.</title>
        <authorList>
            <person name="Rayko M."/>
        </authorList>
    </citation>
    <scope>NUCLEOTIDE SEQUENCE [LARGE SCALE GENOMIC DNA]</scope>
    <source>
        <strain evidence="10">Kwan_BN1</strain>
    </source>
</reference>
<gene>
    <name evidence="10" type="ORF">EB796_002485</name>
</gene>
<name>A0A7J7KM30_BUGNE</name>
<organism evidence="10 11">
    <name type="scientific">Bugula neritina</name>
    <name type="common">Brown bryozoan</name>
    <name type="synonym">Sertularia neritina</name>
    <dbReference type="NCBI Taxonomy" id="10212"/>
    <lineage>
        <taxon>Eukaryota</taxon>
        <taxon>Metazoa</taxon>
        <taxon>Spiralia</taxon>
        <taxon>Lophotrochozoa</taxon>
        <taxon>Bryozoa</taxon>
        <taxon>Gymnolaemata</taxon>
        <taxon>Cheilostomatida</taxon>
        <taxon>Flustrina</taxon>
        <taxon>Buguloidea</taxon>
        <taxon>Bugulidae</taxon>
        <taxon>Bugula</taxon>
    </lineage>
</organism>
<dbReference type="AlphaFoldDB" id="A0A7J7KM30"/>
<dbReference type="PANTHER" id="PTHR12990">
    <property type="entry name" value="ARMET-LIKE PROTEIN"/>
    <property type="match status" value="1"/>
</dbReference>
<accession>A0A7J7KM30</accession>
<proteinExistence type="inferred from homology"/>
<evidence type="ECO:0000259" key="9">
    <source>
        <dbReference type="PROSITE" id="PS50015"/>
    </source>
</evidence>
<dbReference type="Pfam" id="PF20145">
    <property type="entry name" value="ARMET_N"/>
    <property type="match status" value="1"/>
</dbReference>
<dbReference type="InterPro" id="IPR036361">
    <property type="entry name" value="SAP_dom_sf"/>
</dbReference>
<dbReference type="GO" id="GO:0031175">
    <property type="term" value="P:neuron projection development"/>
    <property type="evidence" value="ECO:0007669"/>
    <property type="project" value="TreeGrafter"/>
</dbReference>
<keyword evidence="6" id="KW-1015">Disulfide bond</keyword>
<feature type="chain" id="PRO_5029714584" description="Mesencephalic astrocyte-derived neurotrophic factor homolog" evidence="8">
    <location>
        <begin position="24"/>
        <end position="182"/>
    </location>
</feature>
<dbReference type="SUPFAM" id="SSF68906">
    <property type="entry name" value="SAP domain"/>
    <property type="match status" value="1"/>
</dbReference>
<keyword evidence="5 8" id="KW-0732">Signal</keyword>
<protein>
    <recommendedName>
        <fullName evidence="3">Mesencephalic astrocyte-derived neurotrophic factor homolog</fullName>
    </recommendedName>
    <alternativeName>
        <fullName evidence="7">MANF/CDNF-like protein</fullName>
    </alternativeName>
</protein>
<evidence type="ECO:0000256" key="1">
    <source>
        <dbReference type="ARBA" id="ARBA00004613"/>
    </source>
</evidence>
<dbReference type="GO" id="GO:0071542">
    <property type="term" value="P:dopaminergic neuron differentiation"/>
    <property type="evidence" value="ECO:0007669"/>
    <property type="project" value="TreeGrafter"/>
</dbReference>